<proteinExistence type="inferred from homology"/>
<comment type="caution">
    <text evidence="4">The sequence shown here is derived from an EMBL/GenBank/DDBJ whole genome shotgun (WGS) entry which is preliminary data.</text>
</comment>
<dbReference type="PRINTS" id="PR00081">
    <property type="entry name" value="GDHRDH"/>
</dbReference>
<evidence type="ECO:0000256" key="3">
    <source>
        <dbReference type="RuleBase" id="RU000363"/>
    </source>
</evidence>
<dbReference type="EMBL" id="BAABGT010000124">
    <property type="protein sequence ID" value="GAA4561034.1"/>
    <property type="molecule type" value="Genomic_DNA"/>
</dbReference>
<dbReference type="InterPro" id="IPR036291">
    <property type="entry name" value="NAD(P)-bd_dom_sf"/>
</dbReference>
<evidence type="ECO:0000256" key="1">
    <source>
        <dbReference type="ARBA" id="ARBA00006484"/>
    </source>
</evidence>
<dbReference type="Gene3D" id="3.40.50.720">
    <property type="entry name" value="NAD(P)-binding Rossmann-like Domain"/>
    <property type="match status" value="1"/>
</dbReference>
<evidence type="ECO:0000313" key="5">
    <source>
        <dbReference type="Proteomes" id="UP001501598"/>
    </source>
</evidence>
<gene>
    <name evidence="4" type="ORF">GCM10023175_72300</name>
</gene>
<sequence>MTETSRLDFNERVAIVTGAGSGMGREYAVTLASRGARVVVNDISTGAAADTVQSITNAGGTAVADNNNVVTNASDLVRTAVDKFGRLDIVINNAGIVGFGRLWEMDGEAWWKIFDTHVKGTVEVSRHAMTHLIESGSGRLINTSSHGMLGTSHLSAYNAAKAAIWGFGNSMVEEAGAVGVQVTTVMPSAWTPMTEGAFDNPAVVKLLREQFPANAVAAFVTWLAHQDTTVHGETFQVAGVSAVRTAFSAMPRVRVESATPEDWARNADTLMRDGELTPLRNGGESFRAELVSFDPSMDAELATAAVVPK</sequence>
<dbReference type="InterPro" id="IPR002347">
    <property type="entry name" value="SDR_fam"/>
</dbReference>
<dbReference type="Pfam" id="PF00106">
    <property type="entry name" value="adh_short"/>
    <property type="match status" value="1"/>
</dbReference>
<dbReference type="SUPFAM" id="SSF51735">
    <property type="entry name" value="NAD(P)-binding Rossmann-fold domains"/>
    <property type="match status" value="1"/>
</dbReference>
<reference evidence="5" key="1">
    <citation type="journal article" date="2019" name="Int. J. Syst. Evol. Microbiol.">
        <title>The Global Catalogue of Microorganisms (GCM) 10K type strain sequencing project: providing services to taxonomists for standard genome sequencing and annotation.</title>
        <authorList>
            <consortium name="The Broad Institute Genomics Platform"/>
            <consortium name="The Broad Institute Genome Sequencing Center for Infectious Disease"/>
            <person name="Wu L."/>
            <person name="Ma J."/>
        </authorList>
    </citation>
    <scope>NUCLEOTIDE SEQUENCE [LARGE SCALE GENOMIC DNA]</scope>
    <source>
        <strain evidence="5">JCM 17906</strain>
    </source>
</reference>
<dbReference type="PRINTS" id="PR00080">
    <property type="entry name" value="SDRFAMILY"/>
</dbReference>
<name>A0ABP8S3W0_9PSEU</name>
<accession>A0ABP8S3W0</accession>
<organism evidence="4 5">
    <name type="scientific">Pseudonocardia xishanensis</name>
    <dbReference type="NCBI Taxonomy" id="630995"/>
    <lineage>
        <taxon>Bacteria</taxon>
        <taxon>Bacillati</taxon>
        <taxon>Actinomycetota</taxon>
        <taxon>Actinomycetes</taxon>
        <taxon>Pseudonocardiales</taxon>
        <taxon>Pseudonocardiaceae</taxon>
        <taxon>Pseudonocardia</taxon>
    </lineage>
</organism>
<keyword evidence="5" id="KW-1185">Reference proteome</keyword>
<dbReference type="RefSeq" id="WP_345428916.1">
    <property type="nucleotide sequence ID" value="NZ_BAABGT010000124.1"/>
</dbReference>
<dbReference type="PANTHER" id="PTHR45024">
    <property type="entry name" value="DEHYDROGENASES, SHORT CHAIN"/>
    <property type="match status" value="1"/>
</dbReference>
<dbReference type="PANTHER" id="PTHR45024:SF2">
    <property type="entry name" value="SCP2 DOMAIN-CONTAINING PROTEIN"/>
    <property type="match status" value="1"/>
</dbReference>
<protein>
    <submittedName>
        <fullName evidence="4">SDR family NAD(P)-dependent oxidoreductase</fullName>
    </submittedName>
</protein>
<dbReference type="InterPro" id="IPR051687">
    <property type="entry name" value="Peroxisomal_Beta-Oxidation"/>
</dbReference>
<evidence type="ECO:0000313" key="4">
    <source>
        <dbReference type="EMBL" id="GAA4561034.1"/>
    </source>
</evidence>
<comment type="similarity">
    <text evidence="1 3">Belongs to the short-chain dehydrogenases/reductases (SDR) family.</text>
</comment>
<keyword evidence="2" id="KW-0560">Oxidoreductase</keyword>
<dbReference type="Proteomes" id="UP001501598">
    <property type="component" value="Unassembled WGS sequence"/>
</dbReference>
<evidence type="ECO:0000256" key="2">
    <source>
        <dbReference type="ARBA" id="ARBA00023002"/>
    </source>
</evidence>